<dbReference type="GO" id="GO:0009307">
    <property type="term" value="P:DNA restriction-modification system"/>
    <property type="evidence" value="ECO:0007669"/>
    <property type="project" value="InterPro"/>
</dbReference>
<dbReference type="OrthoDB" id="189843at2"/>
<sequence>MNTRFERSACATDEWYTPKEIIDALGKFDLDPCAPVKPLWQTATRMYNKNDDGLSKEWFGRVWLNPPYSRPLIEQFIKRMAEHGNGIALLFNRCDSKMFQDIIFEKATAMKFLRNRIRFFRPDGTRGDSPGCGSILIAFGENNAEILRTCDIAGKYVRIN</sequence>
<dbReference type="GO" id="GO:0009007">
    <property type="term" value="F:site-specific DNA-methyltransferase (adenine-specific) activity"/>
    <property type="evidence" value="ECO:0007669"/>
    <property type="project" value="InterPro"/>
</dbReference>
<dbReference type="HOGENOM" id="CLU_096746_1_0_10"/>
<dbReference type="EMBL" id="AGXG01000088">
    <property type="protein sequence ID" value="EIY26839.1"/>
    <property type="molecule type" value="Genomic_DNA"/>
</dbReference>
<dbReference type="AlphaFoldDB" id="I9F1V9"/>
<dbReference type="PATRIC" id="fig|997874.3.peg.4127"/>
<keyword evidence="2" id="KW-1185">Reference proteome</keyword>
<dbReference type="RefSeq" id="WP_007218210.1">
    <property type="nucleotide sequence ID" value="NZ_JH724088.1"/>
</dbReference>
<gene>
    <name evidence="1" type="ORF">HMPREF1062_04032</name>
</gene>
<organism evidence="1 2">
    <name type="scientific">Bacteroides cellulosilyticus CL02T12C19</name>
    <dbReference type="NCBI Taxonomy" id="997874"/>
    <lineage>
        <taxon>Bacteria</taxon>
        <taxon>Pseudomonadati</taxon>
        <taxon>Bacteroidota</taxon>
        <taxon>Bacteroidia</taxon>
        <taxon>Bacteroidales</taxon>
        <taxon>Bacteroidaceae</taxon>
        <taxon>Bacteroides</taxon>
    </lineage>
</organism>
<dbReference type="InterPro" id="IPR008593">
    <property type="entry name" value="Dam_MeTrfase"/>
</dbReference>
<dbReference type="Pfam" id="PF05869">
    <property type="entry name" value="Dam"/>
    <property type="match status" value="1"/>
</dbReference>
<name>I9F1V9_9BACE</name>
<evidence type="ECO:0008006" key="3">
    <source>
        <dbReference type="Google" id="ProtNLM"/>
    </source>
</evidence>
<proteinExistence type="predicted"/>
<accession>I9F1V9</accession>
<evidence type="ECO:0000313" key="2">
    <source>
        <dbReference type="Proteomes" id="UP000003741"/>
    </source>
</evidence>
<dbReference type="Proteomes" id="UP000003741">
    <property type="component" value="Unassembled WGS sequence"/>
</dbReference>
<reference evidence="1 2" key="1">
    <citation type="submission" date="2012-02" db="EMBL/GenBank/DDBJ databases">
        <title>The Genome Sequence of Bacteroides cellulosilyticus CL02T12C19.</title>
        <authorList>
            <consortium name="The Broad Institute Genome Sequencing Platform"/>
            <person name="Earl A."/>
            <person name="Ward D."/>
            <person name="Feldgarden M."/>
            <person name="Gevers D."/>
            <person name="Zitomersky N.L."/>
            <person name="Coyne M.J."/>
            <person name="Comstock L.E."/>
            <person name="Young S.K."/>
            <person name="Zeng Q."/>
            <person name="Gargeya S."/>
            <person name="Fitzgerald M."/>
            <person name="Haas B."/>
            <person name="Abouelleil A."/>
            <person name="Alvarado L."/>
            <person name="Arachchi H.M."/>
            <person name="Berlin A."/>
            <person name="Chapman S.B."/>
            <person name="Gearin G."/>
            <person name="Goldberg J."/>
            <person name="Griggs A."/>
            <person name="Gujja S."/>
            <person name="Hansen M."/>
            <person name="Heiman D."/>
            <person name="Howarth C."/>
            <person name="Larimer J."/>
            <person name="Lui A."/>
            <person name="MacDonald P.J.P."/>
            <person name="McCowen C."/>
            <person name="Montmayeur A."/>
            <person name="Murphy C."/>
            <person name="Neiman D."/>
            <person name="Pearson M."/>
            <person name="Priest M."/>
            <person name="Roberts A."/>
            <person name="Saif S."/>
            <person name="Shea T."/>
            <person name="Sisk P."/>
            <person name="Stolte C."/>
            <person name="Sykes S."/>
            <person name="Wortman J."/>
            <person name="Nusbaum C."/>
            <person name="Birren B."/>
        </authorList>
    </citation>
    <scope>NUCLEOTIDE SEQUENCE [LARGE SCALE GENOMIC DNA]</scope>
    <source>
        <strain evidence="1 2">CL02T12C19</strain>
    </source>
</reference>
<comment type="caution">
    <text evidence="1">The sequence shown here is derived from an EMBL/GenBank/DDBJ whole genome shotgun (WGS) entry which is preliminary data.</text>
</comment>
<dbReference type="GO" id="GO:0003677">
    <property type="term" value="F:DNA binding"/>
    <property type="evidence" value="ECO:0007669"/>
    <property type="project" value="InterPro"/>
</dbReference>
<protein>
    <recommendedName>
        <fullName evidence="3">Phage N-6-adenine-methyltransferase</fullName>
    </recommendedName>
</protein>
<evidence type="ECO:0000313" key="1">
    <source>
        <dbReference type="EMBL" id="EIY26839.1"/>
    </source>
</evidence>